<name>A0A2U0HZD4_9FLAO</name>
<feature type="signal peptide" evidence="1">
    <location>
        <begin position="1"/>
        <end position="21"/>
    </location>
</feature>
<reference evidence="2 3" key="1">
    <citation type="submission" date="2018-04" db="EMBL/GenBank/DDBJ databases">
        <title>Marixanthomonas spongiae HN-E44 sp. nov., isolated from a marine sponge.</title>
        <authorList>
            <person name="Luo L."/>
            <person name="Zhuang L."/>
        </authorList>
    </citation>
    <scope>NUCLEOTIDE SEQUENCE [LARGE SCALE GENOMIC DNA]</scope>
    <source>
        <strain evidence="2 3">HN-E44</strain>
    </source>
</reference>
<keyword evidence="3" id="KW-1185">Reference proteome</keyword>
<proteinExistence type="predicted"/>
<feature type="chain" id="PRO_5015427658" description="YtxH domain-containing protein" evidence="1">
    <location>
        <begin position="22"/>
        <end position="81"/>
    </location>
</feature>
<evidence type="ECO:0000256" key="1">
    <source>
        <dbReference type="SAM" id="SignalP"/>
    </source>
</evidence>
<dbReference type="EMBL" id="QEHR01000006">
    <property type="protein sequence ID" value="PVW14198.1"/>
    <property type="molecule type" value="Genomic_DNA"/>
</dbReference>
<dbReference type="Proteomes" id="UP000245962">
    <property type="component" value="Unassembled WGS sequence"/>
</dbReference>
<sequence length="81" mass="9236">MKKIAMIALAALFLAPLTSCRDQKKTEAEEMVEEMQDEGAEIKKKVDGDETKIKMETEDKKVKIKEEDGETKMKVKTDEDN</sequence>
<evidence type="ECO:0000313" key="3">
    <source>
        <dbReference type="Proteomes" id="UP000245962"/>
    </source>
</evidence>
<accession>A0A2U0HZD4</accession>
<keyword evidence="1" id="KW-0732">Signal</keyword>
<organism evidence="2 3">
    <name type="scientific">Marixanthomonas spongiae</name>
    <dbReference type="NCBI Taxonomy" id="2174845"/>
    <lineage>
        <taxon>Bacteria</taxon>
        <taxon>Pseudomonadati</taxon>
        <taxon>Bacteroidota</taxon>
        <taxon>Flavobacteriia</taxon>
        <taxon>Flavobacteriales</taxon>
        <taxon>Flavobacteriaceae</taxon>
        <taxon>Marixanthomonas</taxon>
    </lineage>
</organism>
<evidence type="ECO:0000313" key="2">
    <source>
        <dbReference type="EMBL" id="PVW14198.1"/>
    </source>
</evidence>
<dbReference type="OrthoDB" id="1453405at2"/>
<protein>
    <recommendedName>
        <fullName evidence="4">YtxH domain-containing protein</fullName>
    </recommendedName>
</protein>
<evidence type="ECO:0008006" key="4">
    <source>
        <dbReference type="Google" id="ProtNLM"/>
    </source>
</evidence>
<gene>
    <name evidence="2" type="ORF">DDV96_10330</name>
</gene>
<dbReference type="AlphaFoldDB" id="A0A2U0HZD4"/>
<comment type="caution">
    <text evidence="2">The sequence shown here is derived from an EMBL/GenBank/DDBJ whole genome shotgun (WGS) entry which is preliminary data.</text>
</comment>
<dbReference type="RefSeq" id="WP_116694687.1">
    <property type="nucleotide sequence ID" value="NZ_QEHR01000006.1"/>
</dbReference>